<comment type="caution">
    <text evidence="2">The sequence shown here is derived from an EMBL/GenBank/DDBJ whole genome shotgun (WGS) entry which is preliminary data.</text>
</comment>
<keyword evidence="1" id="KW-0812">Transmembrane</keyword>
<evidence type="ECO:0000256" key="1">
    <source>
        <dbReference type="SAM" id="Phobius"/>
    </source>
</evidence>
<gene>
    <name evidence="2" type="ORF">NP603_00465</name>
</gene>
<accession>A0ABT1UBF9</accession>
<keyword evidence="1" id="KW-1133">Transmembrane helix</keyword>
<name>A0ABT1UBF9_9GAMM</name>
<evidence type="ECO:0000313" key="2">
    <source>
        <dbReference type="EMBL" id="MCQ8179565.1"/>
    </source>
</evidence>
<dbReference type="Proteomes" id="UP001524569">
    <property type="component" value="Unassembled WGS sequence"/>
</dbReference>
<keyword evidence="1" id="KW-0472">Membrane</keyword>
<dbReference type="InterPro" id="IPR021344">
    <property type="entry name" value="DUF2970"/>
</dbReference>
<proteinExistence type="predicted"/>
<evidence type="ECO:0000313" key="3">
    <source>
        <dbReference type="Proteomes" id="UP001524569"/>
    </source>
</evidence>
<reference evidence="2 3" key="1">
    <citation type="submission" date="2022-07" db="EMBL/GenBank/DDBJ databases">
        <title>Methylomonas rivi sp. nov., Methylomonas rosea sp. nov., Methylomonas aureus sp. nov. and Methylomonas subterranea sp. nov., four novel methanotrophs isolated from a freshwater creek and the deep terrestrial subsurface.</title>
        <authorList>
            <person name="Abin C."/>
            <person name="Sankaranarayanan K."/>
            <person name="Garner C."/>
            <person name="Sindelar R."/>
            <person name="Kotary K."/>
            <person name="Garner R."/>
            <person name="Barclay S."/>
            <person name="Lawson P."/>
            <person name="Krumholz L."/>
        </authorList>
    </citation>
    <scope>NUCLEOTIDE SEQUENCE [LARGE SCALE GENOMIC DNA]</scope>
    <source>
        <strain evidence="2 3">SURF-1</strain>
    </source>
</reference>
<dbReference type="EMBL" id="JANIBM010000001">
    <property type="protein sequence ID" value="MCQ8179565.1"/>
    <property type="molecule type" value="Genomic_DNA"/>
</dbReference>
<protein>
    <submittedName>
        <fullName evidence="2">DUF2970 domain-containing protein</fullName>
    </submittedName>
</protein>
<sequence length="63" mass="6611">MSKPSLLHVVKSVIAAAIGVQSNKNREIDFQHGSLPAYVFVGLIATVLFIFTIATIVSAVIGG</sequence>
<dbReference type="Pfam" id="PF11174">
    <property type="entry name" value="DUF2970"/>
    <property type="match status" value="1"/>
</dbReference>
<feature type="transmembrane region" description="Helical" evidence="1">
    <location>
        <begin position="38"/>
        <end position="61"/>
    </location>
</feature>
<keyword evidence="3" id="KW-1185">Reference proteome</keyword>
<dbReference type="RefSeq" id="WP_256608950.1">
    <property type="nucleotide sequence ID" value="NZ_JANIBM010000001.1"/>
</dbReference>
<organism evidence="2 3">
    <name type="scientific">Methylomonas aurea</name>
    <dbReference type="NCBI Taxonomy" id="2952224"/>
    <lineage>
        <taxon>Bacteria</taxon>
        <taxon>Pseudomonadati</taxon>
        <taxon>Pseudomonadota</taxon>
        <taxon>Gammaproteobacteria</taxon>
        <taxon>Methylococcales</taxon>
        <taxon>Methylococcaceae</taxon>
        <taxon>Methylomonas</taxon>
    </lineage>
</organism>